<sequence length="86" mass="9652">MADGNYRPENGERPKPLIKVLLKTMLTVATQYQTGAISNAFNSDFLNLLLHGFAIDPDPAIRIIVQKILHTLIDRHGNTERLLTVQ</sequence>
<dbReference type="Proteomes" id="UP000784294">
    <property type="component" value="Unassembled WGS sequence"/>
</dbReference>
<evidence type="ECO:0000313" key="2">
    <source>
        <dbReference type="Proteomes" id="UP000784294"/>
    </source>
</evidence>
<dbReference type="PANTHER" id="PTHR12444">
    <property type="entry name" value="PROTEIN EFR3 HOMOLOG CMP44E"/>
    <property type="match status" value="1"/>
</dbReference>
<comment type="caution">
    <text evidence="1">The sequence shown here is derived from an EMBL/GenBank/DDBJ whole genome shotgun (WGS) entry which is preliminary data.</text>
</comment>
<gene>
    <name evidence="1" type="ORF">PXEA_LOCUS29524</name>
</gene>
<organism evidence="1 2">
    <name type="scientific">Protopolystoma xenopodis</name>
    <dbReference type="NCBI Taxonomy" id="117903"/>
    <lineage>
        <taxon>Eukaryota</taxon>
        <taxon>Metazoa</taxon>
        <taxon>Spiralia</taxon>
        <taxon>Lophotrochozoa</taxon>
        <taxon>Platyhelminthes</taxon>
        <taxon>Monogenea</taxon>
        <taxon>Polyopisthocotylea</taxon>
        <taxon>Polystomatidea</taxon>
        <taxon>Polystomatidae</taxon>
        <taxon>Protopolystoma</taxon>
    </lineage>
</organism>
<accession>A0A448XGT4</accession>
<dbReference type="OrthoDB" id="19232at2759"/>
<name>A0A448XGT4_9PLAT</name>
<evidence type="ECO:0000313" key="1">
    <source>
        <dbReference type="EMBL" id="VEL36084.1"/>
    </source>
</evidence>
<dbReference type="InterPro" id="IPR051851">
    <property type="entry name" value="EFR3_Homologs"/>
</dbReference>
<dbReference type="AlphaFoldDB" id="A0A448XGT4"/>
<protein>
    <submittedName>
        <fullName evidence="1">Uncharacterized protein</fullName>
    </submittedName>
</protein>
<dbReference type="GO" id="GO:0072659">
    <property type="term" value="P:protein localization to plasma membrane"/>
    <property type="evidence" value="ECO:0007669"/>
    <property type="project" value="TreeGrafter"/>
</dbReference>
<dbReference type="EMBL" id="CAAALY010251373">
    <property type="protein sequence ID" value="VEL36084.1"/>
    <property type="molecule type" value="Genomic_DNA"/>
</dbReference>
<keyword evidence="2" id="KW-1185">Reference proteome</keyword>
<dbReference type="PANTHER" id="PTHR12444:SF8">
    <property type="entry name" value="PROTEIN EFR3 HOMOLOG CMP44E"/>
    <property type="match status" value="1"/>
</dbReference>
<proteinExistence type="predicted"/>
<dbReference type="GO" id="GO:0005886">
    <property type="term" value="C:plasma membrane"/>
    <property type="evidence" value="ECO:0007669"/>
    <property type="project" value="TreeGrafter"/>
</dbReference>
<reference evidence="1" key="1">
    <citation type="submission" date="2018-11" db="EMBL/GenBank/DDBJ databases">
        <authorList>
            <consortium name="Pathogen Informatics"/>
        </authorList>
    </citation>
    <scope>NUCLEOTIDE SEQUENCE</scope>
</reference>